<evidence type="ECO:0000313" key="6">
    <source>
        <dbReference type="EMBL" id="KGO32536.1"/>
    </source>
</evidence>
<evidence type="ECO:0000256" key="2">
    <source>
        <dbReference type="ARBA" id="ARBA00023015"/>
    </source>
</evidence>
<feature type="domain" description="Transcriptional regulator LacI/GalR-like sensor" evidence="5">
    <location>
        <begin position="67"/>
        <end position="214"/>
    </location>
</feature>
<dbReference type="PANTHER" id="PTHR30146:SF148">
    <property type="entry name" value="HTH-TYPE TRANSCRIPTIONAL REPRESSOR PURR-RELATED"/>
    <property type="match status" value="1"/>
</dbReference>
<proteinExistence type="predicted"/>
<dbReference type="InterPro" id="IPR028082">
    <property type="entry name" value="Peripla_BP_I"/>
</dbReference>
<dbReference type="Gene3D" id="3.40.50.2300">
    <property type="match status" value="2"/>
</dbReference>
<evidence type="ECO:0000313" key="7">
    <source>
        <dbReference type="Proteomes" id="UP000030023"/>
    </source>
</evidence>
<keyword evidence="3" id="KW-0238">DNA-binding</keyword>
<dbReference type="CDD" id="cd06267">
    <property type="entry name" value="PBP1_LacI_sugar_binding-like"/>
    <property type="match status" value="1"/>
</dbReference>
<dbReference type="EMBL" id="AXCV01000007">
    <property type="protein sequence ID" value="KGO32536.1"/>
    <property type="molecule type" value="Genomic_DNA"/>
</dbReference>
<evidence type="ECO:0000256" key="4">
    <source>
        <dbReference type="ARBA" id="ARBA00023163"/>
    </source>
</evidence>
<reference evidence="6 7" key="1">
    <citation type="journal article" date="2014" name="Antonie Van Leeuwenhoek">
        <title>Oenococcus alcoholitolerans sp. nov., a lactic acid bacteria isolated from cachaca and ethanol fermentation processes.</title>
        <authorList>
            <person name="Badotti F."/>
            <person name="Moreira A.P."/>
            <person name="Tonon L.A."/>
            <person name="de Lucena B.T."/>
            <person name="Gomes Fde C."/>
            <person name="Kruger R."/>
            <person name="Thompson C.C."/>
            <person name="de Morais M.A.Jr."/>
            <person name="Rosa C.A."/>
            <person name="Thompson F.L."/>
        </authorList>
    </citation>
    <scope>NUCLEOTIDE SEQUENCE [LARGE SCALE GENOMIC DNA]</scope>
    <source>
        <strain evidence="6 7">UFRJ-M7.2.18</strain>
    </source>
</reference>
<comment type="caution">
    <text evidence="6">The sequence shown here is derived from an EMBL/GenBank/DDBJ whole genome shotgun (WGS) entry which is preliminary data.</text>
</comment>
<keyword evidence="7" id="KW-1185">Reference proteome</keyword>
<evidence type="ECO:0000256" key="3">
    <source>
        <dbReference type="ARBA" id="ARBA00023125"/>
    </source>
</evidence>
<keyword evidence="2" id="KW-0805">Transcription regulation</keyword>
<gene>
    <name evidence="6" type="ORF">Q757_00420</name>
</gene>
<dbReference type="Pfam" id="PF13377">
    <property type="entry name" value="Peripla_BP_3"/>
    <property type="match status" value="1"/>
</dbReference>
<dbReference type="Proteomes" id="UP000030023">
    <property type="component" value="Unassembled WGS sequence"/>
</dbReference>
<evidence type="ECO:0000256" key="1">
    <source>
        <dbReference type="ARBA" id="ARBA00022491"/>
    </source>
</evidence>
<dbReference type="InterPro" id="IPR046335">
    <property type="entry name" value="LacI/GalR-like_sensor"/>
</dbReference>
<accession>A0ABR4XU02</accession>
<organism evidence="6 7">
    <name type="scientific">Oenococcus alcoholitolerans</name>
    <dbReference type="NCBI Taxonomy" id="931074"/>
    <lineage>
        <taxon>Bacteria</taxon>
        <taxon>Bacillati</taxon>
        <taxon>Bacillota</taxon>
        <taxon>Bacilli</taxon>
        <taxon>Lactobacillales</taxon>
        <taxon>Lactobacillaceae</taxon>
        <taxon>Oenococcus</taxon>
    </lineage>
</organism>
<keyword evidence="1" id="KW-0678">Repressor</keyword>
<dbReference type="SUPFAM" id="SSF53822">
    <property type="entry name" value="Periplasmic binding protein-like I"/>
    <property type="match status" value="1"/>
</dbReference>
<protein>
    <recommendedName>
        <fullName evidence="5">Transcriptional regulator LacI/GalR-like sensor domain-containing protein</fullName>
    </recommendedName>
</protein>
<keyword evidence="4" id="KW-0804">Transcription</keyword>
<dbReference type="PANTHER" id="PTHR30146">
    <property type="entry name" value="LACI-RELATED TRANSCRIPTIONAL REPRESSOR"/>
    <property type="match status" value="1"/>
</dbReference>
<sequence length="217" mass="24376">MPQKLVDGAIIIDPRFPDDDIEKYAMQGRRIVLLRAGASKGLVSHVLVDNKKGSYSAIDRLSIFKKQTIILVTGPSDSFDSQQRLQFSLERLAHHNILNYRIFKSDFTIDGGKSVAQEILKNGFKQASIFSFNDEMAIGIYDIFKQNHVDLSEFNIVGFDNDEISSYLVPSLSSINYSKHHWGQVAAESLLEMINGGKVSDKIINTEFLERASTSKE</sequence>
<name>A0ABR4XU02_9LACO</name>
<evidence type="ECO:0000259" key="5">
    <source>
        <dbReference type="Pfam" id="PF13377"/>
    </source>
</evidence>